<protein>
    <submittedName>
        <fullName evidence="1">Uncharacterized protein</fullName>
    </submittedName>
</protein>
<evidence type="ECO:0000313" key="1">
    <source>
        <dbReference type="EMBL" id="KKK74469.1"/>
    </source>
</evidence>
<gene>
    <name evidence="1" type="ORF">LCGC14_2883450</name>
</gene>
<reference evidence="1" key="1">
    <citation type="journal article" date="2015" name="Nature">
        <title>Complex archaea that bridge the gap between prokaryotes and eukaryotes.</title>
        <authorList>
            <person name="Spang A."/>
            <person name="Saw J.H."/>
            <person name="Jorgensen S.L."/>
            <person name="Zaremba-Niedzwiedzka K."/>
            <person name="Martijn J."/>
            <person name="Lind A.E."/>
            <person name="van Eijk R."/>
            <person name="Schleper C."/>
            <person name="Guy L."/>
            <person name="Ettema T.J."/>
        </authorList>
    </citation>
    <scope>NUCLEOTIDE SEQUENCE</scope>
</reference>
<accession>A0A0F9A7E4</accession>
<sequence length="41" mass="4159">ALDATIGENKEFGVATISDVTIYIDDGTNTSANDTATAIAV</sequence>
<dbReference type="AlphaFoldDB" id="A0A0F9A7E4"/>
<name>A0A0F9A7E4_9ZZZZ</name>
<proteinExistence type="predicted"/>
<organism evidence="1">
    <name type="scientific">marine sediment metagenome</name>
    <dbReference type="NCBI Taxonomy" id="412755"/>
    <lineage>
        <taxon>unclassified sequences</taxon>
        <taxon>metagenomes</taxon>
        <taxon>ecological metagenomes</taxon>
    </lineage>
</organism>
<feature type="non-terminal residue" evidence="1">
    <location>
        <position position="1"/>
    </location>
</feature>
<comment type="caution">
    <text evidence="1">The sequence shown here is derived from an EMBL/GenBank/DDBJ whole genome shotgun (WGS) entry which is preliminary data.</text>
</comment>
<dbReference type="EMBL" id="LAZR01056302">
    <property type="protein sequence ID" value="KKK74469.1"/>
    <property type="molecule type" value="Genomic_DNA"/>
</dbReference>